<dbReference type="Proteomes" id="UP000093309">
    <property type="component" value="Unassembled WGS sequence"/>
</dbReference>
<reference evidence="2" key="1">
    <citation type="submission" date="2016-05" db="EMBL/GenBank/DDBJ databases">
        <title>Paenibacillus oryzae. sp. nov., isolated from the rice root.</title>
        <authorList>
            <person name="Zhang J."/>
            <person name="Zhang X."/>
        </authorList>
    </citation>
    <scope>NUCLEOTIDE SEQUENCE [LARGE SCALE GENOMIC DNA]</scope>
    <source>
        <strain evidence="2">KCTC13222</strain>
    </source>
</reference>
<dbReference type="STRING" id="512399.A8709_14695"/>
<sequence>MASRQEVAERADVSVAVVSYVLNGRTNVNWLYLLIIWGILSRQVYYCISNPLRGKKDSWCFFKAIHRIWKIHSSHPCAGEWMGFLLGQQLMTETYDRIHDWNVPLLSVTMNSSVSIRIAS</sequence>
<dbReference type="Gene3D" id="1.10.260.40">
    <property type="entry name" value="lambda repressor-like DNA-binding domains"/>
    <property type="match status" value="1"/>
</dbReference>
<dbReference type="GO" id="GO:0003677">
    <property type="term" value="F:DNA binding"/>
    <property type="evidence" value="ECO:0007669"/>
    <property type="project" value="InterPro"/>
</dbReference>
<organism evidence="1 2">
    <name type="scientific">Paenibacillus pectinilyticus</name>
    <dbReference type="NCBI Taxonomy" id="512399"/>
    <lineage>
        <taxon>Bacteria</taxon>
        <taxon>Bacillati</taxon>
        <taxon>Bacillota</taxon>
        <taxon>Bacilli</taxon>
        <taxon>Bacillales</taxon>
        <taxon>Paenibacillaceae</taxon>
        <taxon>Paenibacillus</taxon>
    </lineage>
</organism>
<comment type="caution">
    <text evidence="1">The sequence shown here is derived from an EMBL/GenBank/DDBJ whole genome shotgun (WGS) entry which is preliminary data.</text>
</comment>
<accession>A0A1C1A449</accession>
<name>A0A1C1A449_9BACL</name>
<dbReference type="EMBL" id="LYPC01000014">
    <property type="protein sequence ID" value="OCT15337.1"/>
    <property type="molecule type" value="Genomic_DNA"/>
</dbReference>
<proteinExistence type="predicted"/>
<gene>
    <name evidence="1" type="ORF">A8709_14695</name>
</gene>
<evidence type="ECO:0000313" key="2">
    <source>
        <dbReference type="Proteomes" id="UP000093309"/>
    </source>
</evidence>
<dbReference type="AlphaFoldDB" id="A0A1C1A449"/>
<keyword evidence="2" id="KW-1185">Reference proteome</keyword>
<protein>
    <submittedName>
        <fullName evidence="1">Uncharacterized protein</fullName>
    </submittedName>
</protein>
<dbReference type="SUPFAM" id="SSF47413">
    <property type="entry name" value="lambda repressor-like DNA-binding domains"/>
    <property type="match status" value="1"/>
</dbReference>
<dbReference type="InterPro" id="IPR010982">
    <property type="entry name" value="Lambda_DNA-bd_dom_sf"/>
</dbReference>
<dbReference type="RefSeq" id="WP_065852248.1">
    <property type="nucleotide sequence ID" value="NZ_LYPC01000014.1"/>
</dbReference>
<evidence type="ECO:0000313" key="1">
    <source>
        <dbReference type="EMBL" id="OCT15337.1"/>
    </source>
</evidence>